<dbReference type="EMBL" id="LSFI01000013">
    <property type="protein sequence ID" value="OAG28075.1"/>
    <property type="molecule type" value="Genomic_DNA"/>
</dbReference>
<accession>A0A177E850</accession>
<dbReference type="AlphaFoldDB" id="A0A177E850"/>
<dbReference type="STRING" id="1795632.TH606_03595"/>
<protein>
    <recommendedName>
        <fullName evidence="3">DUF4390 domain-containing protein</fullName>
    </recommendedName>
</protein>
<reference evidence="1 2" key="1">
    <citation type="submission" date="2016-02" db="EMBL/GenBank/DDBJ databases">
        <title>Draft genome sequence of Thermodesulfatator sp. S606.</title>
        <authorList>
            <person name="Lai Q."/>
            <person name="Cao J."/>
            <person name="Dupont S."/>
            <person name="Shao Z."/>
            <person name="Jebbar M."/>
            <person name="Alain K."/>
        </authorList>
    </citation>
    <scope>NUCLEOTIDE SEQUENCE [LARGE SCALE GENOMIC DNA]</scope>
    <source>
        <strain evidence="1 2">S606</strain>
    </source>
</reference>
<organism evidence="1 2">
    <name type="scientific">Thermodesulfatator autotrophicus</name>
    <dbReference type="NCBI Taxonomy" id="1795632"/>
    <lineage>
        <taxon>Bacteria</taxon>
        <taxon>Pseudomonadati</taxon>
        <taxon>Thermodesulfobacteriota</taxon>
        <taxon>Thermodesulfobacteria</taxon>
        <taxon>Thermodesulfobacteriales</taxon>
        <taxon>Thermodesulfatatoraceae</taxon>
        <taxon>Thermodesulfatator</taxon>
    </lineage>
</organism>
<sequence length="184" mass="21082">MKKLILTLVFLLFIASSGFALSIKNLTLGSEGGYLVCSWNLYELPKNKLDAALHHGVPVRLQFEIVLEKIKRFWWDERLLYHIVLREIYYDAVKNIYLVQLVGSSSPPKAVSSLEEALALAGNARNVPIMPLNLLTPQQFYRLKIKVTAFQKISPNLPSRVLRFLFKGGKIESDWVTIRFKFSE</sequence>
<keyword evidence="2" id="KW-1185">Reference proteome</keyword>
<dbReference type="Proteomes" id="UP000076964">
    <property type="component" value="Unassembled WGS sequence"/>
</dbReference>
<evidence type="ECO:0000313" key="1">
    <source>
        <dbReference type="EMBL" id="OAG28075.1"/>
    </source>
</evidence>
<proteinExistence type="predicted"/>
<evidence type="ECO:0000313" key="2">
    <source>
        <dbReference type="Proteomes" id="UP000076964"/>
    </source>
</evidence>
<name>A0A177E850_9BACT</name>
<dbReference type="Pfam" id="PF14334">
    <property type="entry name" value="DUF4390"/>
    <property type="match status" value="1"/>
</dbReference>
<evidence type="ECO:0008006" key="3">
    <source>
        <dbReference type="Google" id="ProtNLM"/>
    </source>
</evidence>
<dbReference type="RefSeq" id="WP_068541333.1">
    <property type="nucleotide sequence ID" value="NZ_LSFI01000013.1"/>
</dbReference>
<gene>
    <name evidence="1" type="ORF">TH606_03595</name>
</gene>
<dbReference type="InterPro" id="IPR025500">
    <property type="entry name" value="DUF4390"/>
</dbReference>
<comment type="caution">
    <text evidence="1">The sequence shown here is derived from an EMBL/GenBank/DDBJ whole genome shotgun (WGS) entry which is preliminary data.</text>
</comment>